<evidence type="ECO:0000256" key="1">
    <source>
        <dbReference type="SAM" id="MobiDB-lite"/>
    </source>
</evidence>
<proteinExistence type="predicted"/>
<comment type="caution">
    <text evidence="3">The sequence shown here is derived from an EMBL/GenBank/DDBJ whole genome shotgun (WGS) entry which is preliminary data.</text>
</comment>
<feature type="compositionally biased region" description="Low complexity" evidence="1">
    <location>
        <begin position="89"/>
        <end position="102"/>
    </location>
</feature>
<feature type="transmembrane region" description="Helical" evidence="2">
    <location>
        <begin position="54"/>
        <end position="77"/>
    </location>
</feature>
<keyword evidence="2" id="KW-1133">Transmembrane helix</keyword>
<evidence type="ECO:0000256" key="2">
    <source>
        <dbReference type="SAM" id="Phobius"/>
    </source>
</evidence>
<accession>K0T6G7</accession>
<evidence type="ECO:0000313" key="3">
    <source>
        <dbReference type="EMBL" id="EJK74393.1"/>
    </source>
</evidence>
<protein>
    <submittedName>
        <fullName evidence="3">Uncharacterized protein</fullName>
    </submittedName>
</protein>
<dbReference type="Proteomes" id="UP000266841">
    <property type="component" value="Unassembled WGS sequence"/>
</dbReference>
<gene>
    <name evidence="3" type="ORF">THAOC_03931</name>
</gene>
<keyword evidence="2" id="KW-0472">Membrane</keyword>
<reference evidence="3 4" key="1">
    <citation type="journal article" date="2012" name="Genome Biol.">
        <title>Genome and low-iron response of an oceanic diatom adapted to chronic iron limitation.</title>
        <authorList>
            <person name="Lommer M."/>
            <person name="Specht M."/>
            <person name="Roy A.S."/>
            <person name="Kraemer L."/>
            <person name="Andreson R."/>
            <person name="Gutowska M.A."/>
            <person name="Wolf J."/>
            <person name="Bergner S.V."/>
            <person name="Schilhabel M.B."/>
            <person name="Klostermeier U.C."/>
            <person name="Beiko R.G."/>
            <person name="Rosenstiel P."/>
            <person name="Hippler M."/>
            <person name="Laroche J."/>
        </authorList>
    </citation>
    <scope>NUCLEOTIDE SEQUENCE [LARGE SCALE GENOMIC DNA]</scope>
    <source>
        <strain evidence="3 4">CCMP1005</strain>
    </source>
</reference>
<evidence type="ECO:0000313" key="4">
    <source>
        <dbReference type="Proteomes" id="UP000266841"/>
    </source>
</evidence>
<organism evidence="3 4">
    <name type="scientific">Thalassiosira oceanica</name>
    <name type="common">Marine diatom</name>
    <dbReference type="NCBI Taxonomy" id="159749"/>
    <lineage>
        <taxon>Eukaryota</taxon>
        <taxon>Sar</taxon>
        <taxon>Stramenopiles</taxon>
        <taxon>Ochrophyta</taxon>
        <taxon>Bacillariophyta</taxon>
        <taxon>Coscinodiscophyceae</taxon>
        <taxon>Thalassiosirophycidae</taxon>
        <taxon>Thalassiosirales</taxon>
        <taxon>Thalassiosiraceae</taxon>
        <taxon>Thalassiosira</taxon>
    </lineage>
</organism>
<keyword evidence="4" id="KW-1185">Reference proteome</keyword>
<name>K0T6G7_THAOC</name>
<feature type="region of interest" description="Disordered" evidence="1">
    <location>
        <begin position="86"/>
        <end position="119"/>
    </location>
</feature>
<feature type="region of interest" description="Disordered" evidence="1">
    <location>
        <begin position="1"/>
        <end position="49"/>
    </location>
</feature>
<dbReference type="EMBL" id="AGNL01003719">
    <property type="protein sequence ID" value="EJK74393.1"/>
    <property type="molecule type" value="Genomic_DNA"/>
</dbReference>
<dbReference type="AlphaFoldDB" id="K0T6G7"/>
<keyword evidence="2" id="KW-0812">Transmembrane</keyword>
<feature type="compositionally biased region" description="Basic and acidic residues" evidence="1">
    <location>
        <begin position="1"/>
        <end position="33"/>
    </location>
</feature>
<sequence length="235" mass="25164">MDHIAHDDDADRLRASRGVGGDDGRSDESELRRGGGAPGDDGDRDARSSRRRRAAISAVLVVLSAAAVALGASVLAASGEARRERRHQSAVAASSPSAATVALGDGGTDPTSPKSATDGLGNVVCVDEGSCDAARMDLGVPYYYRGDFSPYYGCMVKDDIAFFGRGGTREQLETPSDGEYVRILPEGRRRERRSAGLPPGQLEAGERWQEEEKEGLRLAHSQLLRHRILQIAYLL</sequence>